<evidence type="ECO:0000256" key="3">
    <source>
        <dbReference type="ARBA" id="ARBA00022692"/>
    </source>
</evidence>
<gene>
    <name evidence="10" type="ORF">J2S73_002379</name>
</gene>
<feature type="transmembrane region" description="Helical" evidence="9">
    <location>
        <begin position="153"/>
        <end position="177"/>
    </location>
</feature>
<feature type="transmembrane region" description="Helical" evidence="9">
    <location>
        <begin position="359"/>
        <end position="387"/>
    </location>
</feature>
<dbReference type="PANTHER" id="PTHR45711">
    <property type="entry name" value="CHLORIDE CHANNEL PROTEIN"/>
    <property type="match status" value="1"/>
</dbReference>
<feature type="transmembrane region" description="Helical" evidence="9">
    <location>
        <begin position="330"/>
        <end position="353"/>
    </location>
</feature>
<evidence type="ECO:0000256" key="1">
    <source>
        <dbReference type="ARBA" id="ARBA00004141"/>
    </source>
</evidence>
<organism evidence="10 11">
    <name type="scientific">Amorphus orientalis</name>
    <dbReference type="NCBI Taxonomy" id="649198"/>
    <lineage>
        <taxon>Bacteria</taxon>
        <taxon>Pseudomonadati</taxon>
        <taxon>Pseudomonadota</taxon>
        <taxon>Alphaproteobacteria</taxon>
        <taxon>Hyphomicrobiales</taxon>
        <taxon>Amorphaceae</taxon>
        <taxon>Amorphus</taxon>
    </lineage>
</organism>
<dbReference type="CDD" id="cd01031">
    <property type="entry name" value="EriC"/>
    <property type="match status" value="1"/>
</dbReference>
<evidence type="ECO:0000256" key="4">
    <source>
        <dbReference type="ARBA" id="ARBA00022989"/>
    </source>
</evidence>
<name>A0AAE3VPW8_9HYPH</name>
<feature type="transmembrane region" description="Helical" evidence="9">
    <location>
        <begin position="226"/>
        <end position="245"/>
    </location>
</feature>
<evidence type="ECO:0000313" key="10">
    <source>
        <dbReference type="EMBL" id="MDQ0315922.1"/>
    </source>
</evidence>
<feature type="transmembrane region" description="Helical" evidence="9">
    <location>
        <begin position="304"/>
        <end position="323"/>
    </location>
</feature>
<dbReference type="Pfam" id="PF00654">
    <property type="entry name" value="Voltage_CLC"/>
    <property type="match status" value="1"/>
</dbReference>
<evidence type="ECO:0000256" key="6">
    <source>
        <dbReference type="ARBA" id="ARBA00023136"/>
    </source>
</evidence>
<dbReference type="PANTHER" id="PTHR45711:SF6">
    <property type="entry name" value="CHLORIDE CHANNEL PROTEIN"/>
    <property type="match status" value="1"/>
</dbReference>
<keyword evidence="7" id="KW-0868">Chloride</keyword>
<dbReference type="GO" id="GO:0005886">
    <property type="term" value="C:plasma membrane"/>
    <property type="evidence" value="ECO:0007669"/>
    <property type="project" value="TreeGrafter"/>
</dbReference>
<feature type="transmembrane region" description="Helical" evidence="9">
    <location>
        <begin position="266"/>
        <end position="284"/>
    </location>
</feature>
<keyword evidence="2" id="KW-0813">Transport</keyword>
<protein>
    <submittedName>
        <fullName evidence="10">CIC family chloride channel protein</fullName>
    </submittedName>
</protein>
<dbReference type="InterPro" id="IPR014743">
    <property type="entry name" value="Cl-channel_core"/>
</dbReference>
<evidence type="ECO:0000256" key="2">
    <source>
        <dbReference type="ARBA" id="ARBA00022448"/>
    </source>
</evidence>
<keyword evidence="5" id="KW-0406">Ion transport</keyword>
<dbReference type="EMBL" id="JAUSUL010000002">
    <property type="protein sequence ID" value="MDQ0315922.1"/>
    <property type="molecule type" value="Genomic_DNA"/>
</dbReference>
<keyword evidence="4 9" id="KW-1133">Transmembrane helix</keyword>
<evidence type="ECO:0000256" key="9">
    <source>
        <dbReference type="SAM" id="Phobius"/>
    </source>
</evidence>
<evidence type="ECO:0000256" key="8">
    <source>
        <dbReference type="SAM" id="MobiDB-lite"/>
    </source>
</evidence>
<comment type="caution">
    <text evidence="10">The sequence shown here is derived from an EMBL/GenBank/DDBJ whole genome shotgun (WGS) entry which is preliminary data.</text>
</comment>
<feature type="transmembrane region" description="Helical" evidence="9">
    <location>
        <begin position="15"/>
        <end position="37"/>
    </location>
</feature>
<dbReference type="GO" id="GO:0005247">
    <property type="term" value="F:voltage-gated chloride channel activity"/>
    <property type="evidence" value="ECO:0007669"/>
    <property type="project" value="TreeGrafter"/>
</dbReference>
<evidence type="ECO:0000256" key="5">
    <source>
        <dbReference type="ARBA" id="ARBA00023065"/>
    </source>
</evidence>
<keyword evidence="6 9" id="KW-0472">Membrane</keyword>
<feature type="transmembrane region" description="Helical" evidence="9">
    <location>
        <begin position="189"/>
        <end position="206"/>
    </location>
</feature>
<accession>A0AAE3VPW8</accession>
<dbReference type="NCBIfam" id="NF003640">
    <property type="entry name" value="PRK05277.1"/>
    <property type="match status" value="1"/>
</dbReference>
<dbReference type="SUPFAM" id="SSF81340">
    <property type="entry name" value="Clc chloride channel"/>
    <property type="match status" value="1"/>
</dbReference>
<evidence type="ECO:0000256" key="7">
    <source>
        <dbReference type="ARBA" id="ARBA00023214"/>
    </source>
</evidence>
<feature type="transmembrane region" description="Helical" evidence="9">
    <location>
        <begin position="106"/>
        <end position="124"/>
    </location>
</feature>
<dbReference type="Gene3D" id="1.10.3080.10">
    <property type="entry name" value="Clc chloride channel"/>
    <property type="match status" value="1"/>
</dbReference>
<feature type="region of interest" description="Disordered" evidence="8">
    <location>
        <begin position="430"/>
        <end position="454"/>
    </location>
</feature>
<dbReference type="RefSeq" id="WP_306885750.1">
    <property type="nucleotide sequence ID" value="NZ_JAUSUL010000002.1"/>
</dbReference>
<reference evidence="10" key="1">
    <citation type="submission" date="2023-07" db="EMBL/GenBank/DDBJ databases">
        <title>Genomic Encyclopedia of Type Strains, Phase IV (KMG-IV): sequencing the most valuable type-strain genomes for metagenomic binning, comparative biology and taxonomic classification.</title>
        <authorList>
            <person name="Goeker M."/>
        </authorList>
    </citation>
    <scope>NUCLEOTIDE SEQUENCE</scope>
    <source>
        <strain evidence="10">DSM 21202</strain>
    </source>
</reference>
<evidence type="ECO:0000313" key="11">
    <source>
        <dbReference type="Proteomes" id="UP001229244"/>
    </source>
</evidence>
<dbReference type="InterPro" id="IPR001807">
    <property type="entry name" value="ClC"/>
</dbReference>
<sequence length="454" mass="47416">MTEQASPPRTSDARFYLLACALGILTGAIGTLFHLAADQLLAWHRTMVAGPPTAVSIGLAAGSTCAMVVAAVYLVRRFAPEAAGSGVQEIEGALEGLRPLRWKRVLPVKFFGGLLSIGSGLVVGREGPTIHIGASIAAGLSDMARPGLVERRGLYAAGAAAGLAAAFNAPLAAVLFVIEETRTQFPYTFRTYMGVAIAATLSTVLTEEMAGMGPDLAISVPGLPPHYLIAFAGLGAVLGLFGYVFNRLLLWSLDGVLWIGRTTSPYLFPAVWGLLIGALIVVFPSATEGGEALILDLVQENWTVAGLFLLVALRLATTMGSYASGAPGGIFAPILTMATCTGLALGSAVSVFMPEAEHLPVAFAIAAMGGLFTSTVRAPMVGVVLVLELTGSFELLLPVLATCIVSNIVAERLGGRPVYEQLLERTLRLAGTPRPDEPGEHLPVQLGWDGRRND</sequence>
<dbReference type="Proteomes" id="UP001229244">
    <property type="component" value="Unassembled WGS sequence"/>
</dbReference>
<comment type="subcellular location">
    <subcellularLocation>
        <location evidence="1">Membrane</location>
        <topology evidence="1">Multi-pass membrane protein</topology>
    </subcellularLocation>
</comment>
<keyword evidence="3 9" id="KW-0812">Transmembrane</keyword>
<dbReference type="AlphaFoldDB" id="A0AAE3VPW8"/>
<dbReference type="PRINTS" id="PR00762">
    <property type="entry name" value="CLCHANNEL"/>
</dbReference>
<feature type="transmembrane region" description="Helical" evidence="9">
    <location>
        <begin position="57"/>
        <end position="75"/>
    </location>
</feature>
<keyword evidence="11" id="KW-1185">Reference proteome</keyword>
<proteinExistence type="predicted"/>